<dbReference type="EMBL" id="SIXH01000755">
    <property type="protein sequence ID" value="TBO54669.1"/>
    <property type="molecule type" value="Genomic_DNA"/>
</dbReference>
<reference evidence="2 3" key="1">
    <citation type="submission" date="2019-02" db="EMBL/GenBank/DDBJ databases">
        <title>Draft Genome Sequence of Streptomyces sp. AM-2504, identified by 16S rRNA comparative analysis as a Streptomyces Kasugaensis strain.</title>
        <authorList>
            <person name="Napolioni V."/>
            <person name="Giuliodori A.M."/>
            <person name="Spurio R."/>
            <person name="Fabbretti A."/>
        </authorList>
    </citation>
    <scope>NUCLEOTIDE SEQUENCE [LARGE SCALE GENOMIC DNA]</scope>
    <source>
        <strain evidence="2 3">AM-2504</strain>
    </source>
</reference>
<feature type="region of interest" description="Disordered" evidence="1">
    <location>
        <begin position="83"/>
        <end position="105"/>
    </location>
</feature>
<dbReference type="GeneID" id="97376473"/>
<evidence type="ECO:0008006" key="4">
    <source>
        <dbReference type="Google" id="ProtNLM"/>
    </source>
</evidence>
<comment type="caution">
    <text evidence="2">The sequence shown here is derived from an EMBL/GenBank/DDBJ whole genome shotgun (WGS) entry which is preliminary data.</text>
</comment>
<dbReference type="AlphaFoldDB" id="A0A4Q9HK45"/>
<dbReference type="Proteomes" id="UP000292452">
    <property type="component" value="Unassembled WGS sequence"/>
</dbReference>
<accession>A0A4Q9HK45</accession>
<dbReference type="RefSeq" id="WP_052859345.1">
    <property type="nucleotide sequence ID" value="NZ_NDXL01000001.1"/>
</dbReference>
<feature type="compositionally biased region" description="Polar residues" evidence="1">
    <location>
        <begin position="96"/>
        <end position="105"/>
    </location>
</feature>
<name>A0A4Q9HK45_STRKA</name>
<evidence type="ECO:0000256" key="1">
    <source>
        <dbReference type="SAM" id="MobiDB-lite"/>
    </source>
</evidence>
<proteinExistence type="predicted"/>
<evidence type="ECO:0000313" key="2">
    <source>
        <dbReference type="EMBL" id="TBO54669.1"/>
    </source>
</evidence>
<keyword evidence="3" id="KW-1185">Reference proteome</keyword>
<gene>
    <name evidence="2" type="ORF">EYS09_37315</name>
</gene>
<organism evidence="2 3">
    <name type="scientific">Streptomyces kasugaensis</name>
    <dbReference type="NCBI Taxonomy" id="1946"/>
    <lineage>
        <taxon>Bacteria</taxon>
        <taxon>Bacillati</taxon>
        <taxon>Actinomycetota</taxon>
        <taxon>Actinomycetes</taxon>
        <taxon>Kitasatosporales</taxon>
        <taxon>Streptomycetaceae</taxon>
        <taxon>Streptomyces</taxon>
    </lineage>
</organism>
<protein>
    <recommendedName>
        <fullName evidence="4">WXG100 family type VII secretion target</fullName>
    </recommendedName>
</protein>
<sequence length="105" mass="11662">MGEQFKVDLDELDGVVRRLRRLQGDMDDPSQKVTYNTTIPQSAFGAGFLEAGSLASAHDGMQRYMSEVIKALQDLIRTFGEKTEASRGAYEDQEQNTRISMNGNG</sequence>
<evidence type="ECO:0000313" key="3">
    <source>
        <dbReference type="Proteomes" id="UP000292452"/>
    </source>
</evidence>
<dbReference type="OrthoDB" id="3872002at2"/>